<gene>
    <name evidence="1" type="ORF">QT711_02665</name>
</gene>
<comment type="caution">
    <text evidence="1">The sequence shown here is derived from an EMBL/GenBank/DDBJ whole genome shotgun (WGS) entry which is preliminary data.</text>
</comment>
<evidence type="ECO:0000313" key="1">
    <source>
        <dbReference type="EMBL" id="MDW0112071.1"/>
    </source>
</evidence>
<protein>
    <submittedName>
        <fullName evidence="1">SLAP domain-containing protein</fullName>
    </submittedName>
</protein>
<dbReference type="NCBIfam" id="TIGR04398">
    <property type="entry name" value="SLAP_DUP"/>
    <property type="match status" value="1"/>
</dbReference>
<dbReference type="EMBL" id="JAUBDI010000002">
    <property type="protein sequence ID" value="MDW0112071.1"/>
    <property type="molecule type" value="Genomic_DNA"/>
</dbReference>
<dbReference type="Proteomes" id="UP001282284">
    <property type="component" value="Unassembled WGS sequence"/>
</dbReference>
<keyword evidence="2" id="KW-1185">Reference proteome</keyword>
<sequence length="127" mass="14807">MLKLAFHPVWERVVDDQEKDRYKRAFELMQPQQASFYITPIRIIQKKNGGISATVFLVNNREFPLELQQFNVQMIDSNGKVIARQTFKENLTIQAYQAIPWSFVFNAASMLLNEFDTDSCTILLENT</sequence>
<dbReference type="RefSeq" id="WP_317941969.1">
    <property type="nucleotide sequence ID" value="NZ_JAUBDI010000002.1"/>
</dbReference>
<evidence type="ECO:0000313" key="2">
    <source>
        <dbReference type="Proteomes" id="UP001282284"/>
    </source>
</evidence>
<organism evidence="1 2">
    <name type="scientific">Sporosarcina saromensis</name>
    <dbReference type="NCBI Taxonomy" id="359365"/>
    <lineage>
        <taxon>Bacteria</taxon>
        <taxon>Bacillati</taxon>
        <taxon>Bacillota</taxon>
        <taxon>Bacilli</taxon>
        <taxon>Bacillales</taxon>
        <taxon>Caryophanaceae</taxon>
        <taxon>Sporosarcina</taxon>
    </lineage>
</organism>
<reference evidence="1 2" key="1">
    <citation type="submission" date="2023-06" db="EMBL/GenBank/DDBJ databases">
        <title>Sporosarcina sp. nov., isolated from Korean traditional fermented seafood 'Jeotgal'.</title>
        <authorList>
            <person name="Yang A.I."/>
            <person name="Shin N.-R."/>
        </authorList>
    </citation>
    <scope>NUCLEOTIDE SEQUENCE [LARGE SCALE GENOMIC DNA]</scope>
    <source>
        <strain evidence="1 2">KCTC13119</strain>
    </source>
</reference>
<dbReference type="InterPro" id="IPR030910">
    <property type="entry name" value="SLAP_dom"/>
</dbReference>
<name>A0ABU4G536_9BACL</name>
<proteinExistence type="predicted"/>
<accession>A0ABU4G536</accession>